<sequence length="346" mass="37296">MSAEPVAPRRPVGAMAVFIDADNLSDPTALDHVLIDLRKRADRVLYKRAYGRAESLKAIESVLWRHGVRPVANMIVNKVTTDSALVIDAVEAVCSNKIDAVAICSGDADFVPLATWLREKGCQVWCFSLADRIFANPDSFYDDVVLLELVDPSADQPGPAKDGGAAEAMQCMTPSSPAIGFVLPSGAPDTVQRVLQAFPGLLTGQPQHLNQVVTAMRSQGVIGKTTKVVSWFQAYCPHAFQLFPQRAPNRIVYGPLPSVEPTAQLAATRLDGSVMDRLLQAVRLAQGQDGWSSVSAVRMQLGSKTEFDTRAHGCKTLTQLLAISCAFELRAAGTPQVAVRCLRLAT</sequence>
<organism evidence="2 3">
    <name type="scientific">Melaminivora suipulveris</name>
    <dbReference type="NCBI Taxonomy" id="2109913"/>
    <lineage>
        <taxon>Bacteria</taxon>
        <taxon>Pseudomonadati</taxon>
        <taxon>Pseudomonadota</taxon>
        <taxon>Betaproteobacteria</taxon>
        <taxon>Burkholderiales</taxon>
        <taxon>Comamonadaceae</taxon>
        <taxon>Melaminivora</taxon>
    </lineage>
</organism>
<evidence type="ECO:0000259" key="1">
    <source>
        <dbReference type="Pfam" id="PF01936"/>
    </source>
</evidence>
<dbReference type="Gene3D" id="3.30.420.610">
    <property type="entry name" value="LOTUS domain-like"/>
    <property type="match status" value="1"/>
</dbReference>
<dbReference type="AlphaFoldDB" id="A0A2R3QH68"/>
<gene>
    <name evidence="2" type="ORF">C6568_11560</name>
</gene>
<dbReference type="Proteomes" id="UP000237925">
    <property type="component" value="Chromosome"/>
</dbReference>
<dbReference type="CDD" id="cd10146">
    <property type="entry name" value="LabA_like_C"/>
    <property type="match status" value="1"/>
</dbReference>
<dbReference type="GO" id="GO:0004540">
    <property type="term" value="F:RNA nuclease activity"/>
    <property type="evidence" value="ECO:0007669"/>
    <property type="project" value="InterPro"/>
</dbReference>
<dbReference type="PANTHER" id="PTHR35811">
    <property type="entry name" value="SLR1870 PROTEIN"/>
    <property type="match status" value="1"/>
</dbReference>
<dbReference type="OrthoDB" id="9783963at2"/>
<dbReference type="CDD" id="cd11297">
    <property type="entry name" value="PIN_LabA-like_N_1"/>
    <property type="match status" value="1"/>
</dbReference>
<accession>A0A2R3QH68</accession>
<name>A0A2R3QH68_9BURK</name>
<evidence type="ECO:0000313" key="3">
    <source>
        <dbReference type="Proteomes" id="UP000237925"/>
    </source>
</evidence>
<dbReference type="PANTHER" id="PTHR35811:SF1">
    <property type="entry name" value="HTH OST-TYPE DOMAIN-CONTAINING PROTEIN"/>
    <property type="match status" value="1"/>
</dbReference>
<feature type="domain" description="NYN" evidence="1">
    <location>
        <begin position="15"/>
        <end position="129"/>
    </location>
</feature>
<dbReference type="KEGG" id="mela:C6568_11560"/>
<dbReference type="Gene3D" id="3.40.50.1010">
    <property type="entry name" value="5'-nuclease"/>
    <property type="match status" value="1"/>
</dbReference>
<evidence type="ECO:0000313" key="2">
    <source>
        <dbReference type="EMBL" id="AVO51096.1"/>
    </source>
</evidence>
<dbReference type="InterPro" id="IPR041966">
    <property type="entry name" value="LOTUS-like"/>
</dbReference>
<dbReference type="EMBL" id="CP027667">
    <property type="protein sequence ID" value="AVO51096.1"/>
    <property type="molecule type" value="Genomic_DNA"/>
</dbReference>
<protein>
    <recommendedName>
        <fullName evidence="1">NYN domain-containing protein</fullName>
    </recommendedName>
</protein>
<reference evidence="2 3" key="1">
    <citation type="submission" date="2018-03" db="EMBL/GenBank/DDBJ databases">
        <title>Genome sequencing of Melaminivora sp.</title>
        <authorList>
            <person name="Kim S.-J."/>
            <person name="Heo J."/>
            <person name="Ahn J.-H."/>
            <person name="Kwon S.-W."/>
        </authorList>
    </citation>
    <scope>NUCLEOTIDE SEQUENCE [LARGE SCALE GENOMIC DNA]</scope>
    <source>
        <strain evidence="2 3">SC2-9</strain>
    </source>
</reference>
<proteinExistence type="predicted"/>
<keyword evidence="3" id="KW-1185">Reference proteome</keyword>
<dbReference type="Pfam" id="PF01936">
    <property type="entry name" value="NYN"/>
    <property type="match status" value="1"/>
</dbReference>
<dbReference type="InterPro" id="IPR021139">
    <property type="entry name" value="NYN"/>
</dbReference>